<protein>
    <submittedName>
        <fullName evidence="3">Amidohydrolase</fullName>
    </submittedName>
</protein>
<keyword evidence="4" id="KW-1185">Reference proteome</keyword>
<keyword evidence="3" id="KW-0378">Hydrolase</keyword>
<organism evidence="3 4">
    <name type="scientific">Aureliella helgolandensis</name>
    <dbReference type="NCBI Taxonomy" id="2527968"/>
    <lineage>
        <taxon>Bacteria</taxon>
        <taxon>Pseudomonadati</taxon>
        <taxon>Planctomycetota</taxon>
        <taxon>Planctomycetia</taxon>
        <taxon>Pirellulales</taxon>
        <taxon>Pirellulaceae</taxon>
        <taxon>Aureliella</taxon>
    </lineage>
</organism>
<dbReference type="RefSeq" id="WP_145079172.1">
    <property type="nucleotide sequence ID" value="NZ_CP036298.1"/>
</dbReference>
<dbReference type="OrthoDB" id="5450317at2"/>
<dbReference type="AlphaFoldDB" id="A0A518G8H0"/>
<dbReference type="Proteomes" id="UP000318017">
    <property type="component" value="Chromosome"/>
</dbReference>
<evidence type="ECO:0000259" key="2">
    <source>
        <dbReference type="Pfam" id="PF04909"/>
    </source>
</evidence>
<dbReference type="Pfam" id="PF04909">
    <property type="entry name" value="Amidohydro_2"/>
    <property type="match status" value="1"/>
</dbReference>
<dbReference type="InterPro" id="IPR032466">
    <property type="entry name" value="Metal_Hydrolase"/>
</dbReference>
<evidence type="ECO:0000256" key="1">
    <source>
        <dbReference type="ARBA" id="ARBA00038310"/>
    </source>
</evidence>
<dbReference type="GO" id="GO:0016787">
    <property type="term" value="F:hydrolase activity"/>
    <property type="evidence" value="ECO:0007669"/>
    <property type="project" value="UniProtKB-KW"/>
</dbReference>
<evidence type="ECO:0000313" key="4">
    <source>
        <dbReference type="Proteomes" id="UP000318017"/>
    </source>
</evidence>
<sequence length="284" mass="31761">MRIDSHHHLWDYSAEQYGWINSEMSLLRRDFTAADLEVAVASSGVSAAITVQARQSILESQWLLGLAEDSKMIAGVVGWVELAGPSVCDELDLLVQSPWLKGVRHVVQDEPDDFLLDADFGRGIAQLNAYGLVYDLLIYARQLPQAISFVDQHPNQVFVLDHIAKPTVRESEFDQAWARNIKELSLRPNVSCKFSGVVTEVRDASWSAQTLQPYWDVALESFGPERLMFGSDWPVCLLRSEYKAWVAAVEELTGGLSAGEQKWFWADSAIKAYGLQLETPKDGT</sequence>
<evidence type="ECO:0000313" key="3">
    <source>
        <dbReference type="EMBL" id="QDV24886.1"/>
    </source>
</evidence>
<dbReference type="PANTHER" id="PTHR43569">
    <property type="entry name" value="AMIDOHYDROLASE"/>
    <property type="match status" value="1"/>
</dbReference>
<dbReference type="InterPro" id="IPR006680">
    <property type="entry name" value="Amidohydro-rel"/>
</dbReference>
<accession>A0A518G8H0</accession>
<name>A0A518G8H0_9BACT</name>
<feature type="domain" description="Amidohydrolase-related" evidence="2">
    <location>
        <begin position="3"/>
        <end position="275"/>
    </location>
</feature>
<dbReference type="KEGG" id="ahel:Q31a_32080"/>
<dbReference type="Gene3D" id="3.20.20.140">
    <property type="entry name" value="Metal-dependent hydrolases"/>
    <property type="match status" value="1"/>
</dbReference>
<dbReference type="SUPFAM" id="SSF51556">
    <property type="entry name" value="Metallo-dependent hydrolases"/>
    <property type="match status" value="1"/>
</dbReference>
<dbReference type="EMBL" id="CP036298">
    <property type="protein sequence ID" value="QDV24886.1"/>
    <property type="molecule type" value="Genomic_DNA"/>
</dbReference>
<gene>
    <name evidence="3" type="ORF">Q31a_32080</name>
</gene>
<dbReference type="InterPro" id="IPR052350">
    <property type="entry name" value="Metallo-dep_Lactonases"/>
</dbReference>
<reference evidence="3 4" key="1">
    <citation type="submission" date="2019-02" db="EMBL/GenBank/DDBJ databases">
        <title>Deep-cultivation of Planctomycetes and their phenomic and genomic characterization uncovers novel biology.</title>
        <authorList>
            <person name="Wiegand S."/>
            <person name="Jogler M."/>
            <person name="Boedeker C."/>
            <person name="Pinto D."/>
            <person name="Vollmers J."/>
            <person name="Rivas-Marin E."/>
            <person name="Kohn T."/>
            <person name="Peeters S.H."/>
            <person name="Heuer A."/>
            <person name="Rast P."/>
            <person name="Oberbeckmann S."/>
            <person name="Bunk B."/>
            <person name="Jeske O."/>
            <person name="Meyerdierks A."/>
            <person name="Storesund J.E."/>
            <person name="Kallscheuer N."/>
            <person name="Luecker S."/>
            <person name="Lage O.M."/>
            <person name="Pohl T."/>
            <person name="Merkel B.J."/>
            <person name="Hornburger P."/>
            <person name="Mueller R.-W."/>
            <person name="Bruemmer F."/>
            <person name="Labrenz M."/>
            <person name="Spormann A.M."/>
            <person name="Op den Camp H."/>
            <person name="Overmann J."/>
            <person name="Amann R."/>
            <person name="Jetten M.S.M."/>
            <person name="Mascher T."/>
            <person name="Medema M.H."/>
            <person name="Devos D.P."/>
            <person name="Kaster A.-K."/>
            <person name="Ovreas L."/>
            <person name="Rohde M."/>
            <person name="Galperin M.Y."/>
            <person name="Jogler C."/>
        </authorList>
    </citation>
    <scope>NUCLEOTIDE SEQUENCE [LARGE SCALE GENOMIC DNA]</scope>
    <source>
        <strain evidence="3 4">Q31a</strain>
    </source>
</reference>
<dbReference type="PANTHER" id="PTHR43569:SF2">
    <property type="entry name" value="AMIDOHYDROLASE-RELATED DOMAIN-CONTAINING PROTEIN"/>
    <property type="match status" value="1"/>
</dbReference>
<proteinExistence type="inferred from homology"/>
<comment type="similarity">
    <text evidence="1">Belongs to the metallo-dependent hydrolases superfamily.</text>
</comment>